<reference evidence="3 5" key="2">
    <citation type="submission" date="2019-01" db="EMBL/GenBank/DDBJ databases">
        <title>Whole genome shotgun sequencing of Pseudomonas spp. isolated by its ability to degrade furfural.</title>
        <authorList>
            <person name="Donoso R."/>
            <person name="Farkas C."/>
            <person name="Villegas P."/>
            <person name="Gonzales-Toro F."/>
            <person name="Guajardo-Parra M."/>
            <person name="Araya-Nail M."/>
            <person name="Morgante V."/>
            <person name="Perez-Pantoja D."/>
        </authorList>
    </citation>
    <scope>NUCLEOTIDE SEQUENCE [LARGE SCALE GENOMIC DNA]</scope>
    <source>
        <strain evidence="3 5">VN231</strain>
    </source>
</reference>
<feature type="domain" description="VOC" evidence="1">
    <location>
        <begin position="2"/>
        <end position="112"/>
    </location>
</feature>
<gene>
    <name evidence="3" type="ORF">EQ836_14305</name>
    <name evidence="2" type="ORF">NCTC10899_00736</name>
</gene>
<dbReference type="OrthoDB" id="4762357at2"/>
<proteinExistence type="predicted"/>
<dbReference type="RefSeq" id="WP_115290460.1">
    <property type="nucleotide sequence ID" value="NZ_CAXYQS010000022.1"/>
</dbReference>
<accession>A0A379IP17</accession>
<protein>
    <recommendedName>
        <fullName evidence="1">VOC domain-containing protein</fullName>
    </recommendedName>
</protein>
<dbReference type="Proteomes" id="UP000317327">
    <property type="component" value="Unassembled WGS sequence"/>
</dbReference>
<dbReference type="EMBL" id="UGUU01000001">
    <property type="protein sequence ID" value="SUD37970.1"/>
    <property type="molecule type" value="Genomic_DNA"/>
</dbReference>
<organism evidence="2 4">
    <name type="scientific">Ectopseudomonas mendocina</name>
    <name type="common">Pseudomonas mendocina</name>
    <dbReference type="NCBI Taxonomy" id="300"/>
    <lineage>
        <taxon>Bacteria</taxon>
        <taxon>Pseudomonadati</taxon>
        <taxon>Pseudomonadota</taxon>
        <taxon>Gammaproteobacteria</taxon>
        <taxon>Pseudomonadales</taxon>
        <taxon>Pseudomonadaceae</taxon>
        <taxon>Ectopseudomonas</taxon>
    </lineage>
</organism>
<evidence type="ECO:0000313" key="5">
    <source>
        <dbReference type="Proteomes" id="UP000317327"/>
    </source>
</evidence>
<dbReference type="AlphaFoldDB" id="A0A379IP17"/>
<evidence type="ECO:0000259" key="1">
    <source>
        <dbReference type="PROSITE" id="PS51819"/>
    </source>
</evidence>
<evidence type="ECO:0000313" key="3">
    <source>
        <dbReference type="EMBL" id="TRO17908.1"/>
    </source>
</evidence>
<dbReference type="PROSITE" id="PS51819">
    <property type="entry name" value="VOC"/>
    <property type="match status" value="1"/>
</dbReference>
<reference evidence="2 4" key="1">
    <citation type="submission" date="2018-06" db="EMBL/GenBank/DDBJ databases">
        <authorList>
            <consortium name="Pathogen Informatics"/>
            <person name="Doyle S."/>
        </authorList>
    </citation>
    <scope>NUCLEOTIDE SEQUENCE [LARGE SCALE GENOMIC DNA]</scope>
    <source>
        <strain evidence="2 4">NCTC10899</strain>
    </source>
</reference>
<evidence type="ECO:0000313" key="2">
    <source>
        <dbReference type="EMBL" id="SUD37970.1"/>
    </source>
</evidence>
<dbReference type="InterPro" id="IPR037523">
    <property type="entry name" value="VOC_core"/>
</dbReference>
<sequence>MHLSRVIIFSPNPRALADFYCRAFAMQVISSEGTFTDIGAADSPTSRIAFHKGKSAPGTSIKLCFHACDVAAERERLIGLGVQMGKLHGSAETLCFCDGKDAEGNVFQISNRT</sequence>
<dbReference type="SUPFAM" id="SSF54593">
    <property type="entry name" value="Glyoxalase/Bleomycin resistance protein/Dihydroxybiphenyl dioxygenase"/>
    <property type="match status" value="1"/>
</dbReference>
<dbReference type="Pfam" id="PF18029">
    <property type="entry name" value="Glyoxalase_6"/>
    <property type="match status" value="1"/>
</dbReference>
<dbReference type="InterPro" id="IPR041581">
    <property type="entry name" value="Glyoxalase_6"/>
</dbReference>
<dbReference type="InterPro" id="IPR029068">
    <property type="entry name" value="Glyas_Bleomycin-R_OHBP_Dase"/>
</dbReference>
<evidence type="ECO:0000313" key="4">
    <source>
        <dbReference type="Proteomes" id="UP000254260"/>
    </source>
</evidence>
<dbReference type="Proteomes" id="UP000254260">
    <property type="component" value="Unassembled WGS sequence"/>
</dbReference>
<name>A0A379IP17_ECTME</name>
<dbReference type="Gene3D" id="3.10.180.10">
    <property type="entry name" value="2,3-Dihydroxybiphenyl 1,2-Dioxygenase, domain 1"/>
    <property type="match status" value="1"/>
</dbReference>
<dbReference type="EMBL" id="SCFV01000006">
    <property type="protein sequence ID" value="TRO17908.1"/>
    <property type="molecule type" value="Genomic_DNA"/>
</dbReference>